<name>A0ABQ9GAF4_9NEOP</name>
<accession>A0ABQ9GAF4</accession>
<dbReference type="Proteomes" id="UP001159363">
    <property type="component" value="Chromosome 12"/>
</dbReference>
<comment type="caution">
    <text evidence="1">The sequence shown here is derived from an EMBL/GenBank/DDBJ whole genome shotgun (WGS) entry which is preliminary data.</text>
</comment>
<evidence type="ECO:0000313" key="1">
    <source>
        <dbReference type="EMBL" id="KAJ8869400.1"/>
    </source>
</evidence>
<dbReference type="EMBL" id="JARBHB010000013">
    <property type="protein sequence ID" value="KAJ8869400.1"/>
    <property type="molecule type" value="Genomic_DNA"/>
</dbReference>
<organism evidence="1 2">
    <name type="scientific">Dryococelus australis</name>
    <dbReference type="NCBI Taxonomy" id="614101"/>
    <lineage>
        <taxon>Eukaryota</taxon>
        <taxon>Metazoa</taxon>
        <taxon>Ecdysozoa</taxon>
        <taxon>Arthropoda</taxon>
        <taxon>Hexapoda</taxon>
        <taxon>Insecta</taxon>
        <taxon>Pterygota</taxon>
        <taxon>Neoptera</taxon>
        <taxon>Polyneoptera</taxon>
        <taxon>Phasmatodea</taxon>
        <taxon>Verophasmatodea</taxon>
        <taxon>Anareolatae</taxon>
        <taxon>Phasmatidae</taxon>
        <taxon>Eurycanthinae</taxon>
        <taxon>Dryococelus</taxon>
    </lineage>
</organism>
<gene>
    <name evidence="1" type="ORF">PR048_028390</name>
</gene>
<evidence type="ECO:0000313" key="2">
    <source>
        <dbReference type="Proteomes" id="UP001159363"/>
    </source>
</evidence>
<proteinExistence type="predicted"/>
<sequence length="121" mass="14214">MHHNVAKLAYQVKFADKNMSNTDNSMTVPALDLQQWLPTPSLQTREKKIDMLDHKFMIPGHSRVECDSYHAVIEKAKQKYSRQISHLHDWAQLIRMAGKMCLNSHRKTSVIMHHFSELIYR</sequence>
<protein>
    <submittedName>
        <fullName evidence="1">Uncharacterized protein</fullName>
    </submittedName>
</protein>
<reference evidence="1 2" key="1">
    <citation type="submission" date="2023-02" db="EMBL/GenBank/DDBJ databases">
        <title>LHISI_Scaffold_Assembly.</title>
        <authorList>
            <person name="Stuart O.P."/>
            <person name="Cleave R."/>
            <person name="Magrath M.J.L."/>
            <person name="Mikheyev A.S."/>
        </authorList>
    </citation>
    <scope>NUCLEOTIDE SEQUENCE [LARGE SCALE GENOMIC DNA]</scope>
    <source>
        <strain evidence="1">Daus_M_001</strain>
        <tissue evidence="1">Leg muscle</tissue>
    </source>
</reference>
<keyword evidence="2" id="KW-1185">Reference proteome</keyword>